<sequence>MKILNQKKLLISVISIFLFIVILFLIAKPNSINNVKHSVINSPVGLSKSDLFFKVENLKENYDYVYEIDGLFFAAKYNAKGTISVKGVIDVQDSENSILSVLDKEKTVNNWDITIVKPSEGNCYDFTTSTISNENNEIFVGIEYKVSTDSSLECNNSVKDFVEIFDSIAGSESATIIPYIVKTDSDNNAYTLIDSINNFDVSSNQATVSGKYDVCFDGTMSTVKLDKVNKIAVILKLAQEGNCENVNTKDFELNTSVDNSGGFSPYLLISL</sequence>
<protein>
    <submittedName>
        <fullName evidence="2">Uncharacterized protein</fullName>
    </submittedName>
</protein>
<feature type="transmembrane region" description="Helical" evidence="1">
    <location>
        <begin position="9"/>
        <end position="27"/>
    </location>
</feature>
<comment type="caution">
    <text evidence="2">The sequence shown here is derived from an EMBL/GenBank/DDBJ whole genome shotgun (WGS) entry which is preliminary data.</text>
</comment>
<keyword evidence="1" id="KW-0472">Membrane</keyword>
<evidence type="ECO:0000313" key="3">
    <source>
        <dbReference type="Proteomes" id="UP000775877"/>
    </source>
</evidence>
<gene>
    <name evidence="2" type="ORF">KC678_04245</name>
</gene>
<name>A0A955RH22_9BACT</name>
<organism evidence="2 3">
    <name type="scientific">Candidatus Dojkabacteria bacterium</name>
    <dbReference type="NCBI Taxonomy" id="2099670"/>
    <lineage>
        <taxon>Bacteria</taxon>
        <taxon>Candidatus Dojkabacteria</taxon>
    </lineage>
</organism>
<evidence type="ECO:0000256" key="1">
    <source>
        <dbReference type="SAM" id="Phobius"/>
    </source>
</evidence>
<reference evidence="2" key="2">
    <citation type="journal article" date="2021" name="Microbiome">
        <title>Successional dynamics and alternative stable states in a saline activated sludge microbial community over 9 years.</title>
        <authorList>
            <person name="Wang Y."/>
            <person name="Ye J."/>
            <person name="Ju F."/>
            <person name="Liu L."/>
            <person name="Boyd J.A."/>
            <person name="Deng Y."/>
            <person name="Parks D.H."/>
            <person name="Jiang X."/>
            <person name="Yin X."/>
            <person name="Woodcroft B.J."/>
            <person name="Tyson G.W."/>
            <person name="Hugenholtz P."/>
            <person name="Polz M.F."/>
            <person name="Zhang T."/>
        </authorList>
    </citation>
    <scope>NUCLEOTIDE SEQUENCE</scope>
    <source>
        <strain evidence="2">HKST-UBA13</strain>
    </source>
</reference>
<keyword evidence="1" id="KW-1133">Transmembrane helix</keyword>
<dbReference type="EMBL" id="JAGQLJ010000105">
    <property type="protein sequence ID" value="MCA9381449.1"/>
    <property type="molecule type" value="Genomic_DNA"/>
</dbReference>
<accession>A0A955RH22</accession>
<keyword evidence="1" id="KW-0812">Transmembrane</keyword>
<proteinExistence type="predicted"/>
<reference evidence="2" key="1">
    <citation type="submission" date="2020-04" db="EMBL/GenBank/DDBJ databases">
        <authorList>
            <person name="Zhang T."/>
        </authorList>
    </citation>
    <scope>NUCLEOTIDE SEQUENCE</scope>
    <source>
        <strain evidence="2">HKST-UBA13</strain>
    </source>
</reference>
<evidence type="ECO:0000313" key="2">
    <source>
        <dbReference type="EMBL" id="MCA9381449.1"/>
    </source>
</evidence>
<dbReference type="AlphaFoldDB" id="A0A955RH22"/>
<dbReference type="Proteomes" id="UP000775877">
    <property type="component" value="Unassembled WGS sequence"/>
</dbReference>